<keyword evidence="1" id="KW-1133">Transmembrane helix</keyword>
<reference evidence="2 3" key="1">
    <citation type="submission" date="2015-01" db="EMBL/GenBank/DDBJ databases">
        <title>Draft genome of the acidophilic iron oxidizer Acidithrix ferrooxidans strain Py-F3.</title>
        <authorList>
            <person name="Poehlein A."/>
            <person name="Eisen S."/>
            <person name="Schloemann M."/>
            <person name="Johnson B.D."/>
            <person name="Daniel R."/>
            <person name="Muehling M."/>
        </authorList>
    </citation>
    <scope>NUCLEOTIDE SEQUENCE [LARGE SCALE GENOMIC DNA]</scope>
    <source>
        <strain evidence="2 3">Py-F3</strain>
    </source>
</reference>
<feature type="transmembrane region" description="Helical" evidence="1">
    <location>
        <begin position="71"/>
        <end position="92"/>
    </location>
</feature>
<accession>A0A0D8HGP8</accession>
<keyword evidence="1" id="KW-0472">Membrane</keyword>
<keyword evidence="1" id="KW-0812">Transmembrane</keyword>
<dbReference type="Proteomes" id="UP000032360">
    <property type="component" value="Unassembled WGS sequence"/>
</dbReference>
<feature type="transmembrane region" description="Helical" evidence="1">
    <location>
        <begin position="12"/>
        <end position="30"/>
    </location>
</feature>
<feature type="transmembrane region" description="Helical" evidence="1">
    <location>
        <begin position="42"/>
        <end position="65"/>
    </location>
</feature>
<evidence type="ECO:0000313" key="3">
    <source>
        <dbReference type="Proteomes" id="UP000032360"/>
    </source>
</evidence>
<gene>
    <name evidence="2" type="ORF">AXFE_22200</name>
</gene>
<dbReference type="EMBL" id="JXYS01000070">
    <property type="protein sequence ID" value="KJF16937.1"/>
    <property type="molecule type" value="Genomic_DNA"/>
</dbReference>
<sequence>MIVGSVTSFHAAWAWIVIIGNALAGIWTLLAIRYPALRTRALWWFTIFVQGAIYVQVLTGIYLVASEHKKMIAFHPFYGFVAIIASGFLFAYRDSMRHRLYWLYGIGGLFVSGLGIRAYLVAQSFH</sequence>
<protein>
    <recommendedName>
        <fullName evidence="4">Cytochrome b561 domain-containing protein</fullName>
    </recommendedName>
</protein>
<comment type="caution">
    <text evidence="2">The sequence shown here is derived from an EMBL/GenBank/DDBJ whole genome shotgun (WGS) entry which is preliminary data.</text>
</comment>
<evidence type="ECO:0000313" key="2">
    <source>
        <dbReference type="EMBL" id="KJF16937.1"/>
    </source>
</evidence>
<name>A0A0D8HGP8_9ACTN</name>
<dbReference type="RefSeq" id="WP_052605844.1">
    <property type="nucleotide sequence ID" value="NZ_JXYS01000070.1"/>
</dbReference>
<feature type="transmembrane region" description="Helical" evidence="1">
    <location>
        <begin position="101"/>
        <end position="120"/>
    </location>
</feature>
<keyword evidence="3" id="KW-1185">Reference proteome</keyword>
<evidence type="ECO:0008006" key="4">
    <source>
        <dbReference type="Google" id="ProtNLM"/>
    </source>
</evidence>
<evidence type="ECO:0000256" key="1">
    <source>
        <dbReference type="SAM" id="Phobius"/>
    </source>
</evidence>
<dbReference type="AlphaFoldDB" id="A0A0D8HGP8"/>
<organism evidence="2 3">
    <name type="scientific">Acidithrix ferrooxidans</name>
    <dbReference type="NCBI Taxonomy" id="1280514"/>
    <lineage>
        <taxon>Bacteria</taxon>
        <taxon>Bacillati</taxon>
        <taxon>Actinomycetota</taxon>
        <taxon>Acidimicrobiia</taxon>
        <taxon>Acidimicrobiales</taxon>
        <taxon>Acidimicrobiaceae</taxon>
        <taxon>Acidithrix</taxon>
    </lineage>
</organism>
<proteinExistence type="predicted"/>
<dbReference type="OrthoDB" id="5188839at2"/>